<protein>
    <submittedName>
        <fullName evidence="1">Uncharacterized protein</fullName>
    </submittedName>
</protein>
<accession>A0AAW9T9S7</accession>
<gene>
    <name evidence="1" type="ORF">F7D90_12555</name>
</gene>
<dbReference type="EMBL" id="VZCR01000088">
    <property type="protein sequence ID" value="MQN32755.1"/>
    <property type="molecule type" value="Genomic_DNA"/>
</dbReference>
<evidence type="ECO:0000313" key="2">
    <source>
        <dbReference type="Proteomes" id="UP000420707"/>
    </source>
</evidence>
<evidence type="ECO:0000313" key="1">
    <source>
        <dbReference type="EMBL" id="MQN32755.1"/>
    </source>
</evidence>
<dbReference type="Proteomes" id="UP000420707">
    <property type="component" value="Unassembled WGS sequence"/>
</dbReference>
<proteinExistence type="predicted"/>
<comment type="caution">
    <text evidence="1">The sequence shown here is derived from an EMBL/GenBank/DDBJ whole genome shotgun (WGS) entry which is preliminary data.</text>
</comment>
<name>A0AAW9T9S7_9BACT</name>
<organism evidence="1 2">
    <name type="scientific">Segatella copri</name>
    <dbReference type="NCBI Taxonomy" id="165179"/>
    <lineage>
        <taxon>Bacteria</taxon>
        <taxon>Pseudomonadati</taxon>
        <taxon>Bacteroidota</taxon>
        <taxon>Bacteroidia</taxon>
        <taxon>Bacteroidales</taxon>
        <taxon>Prevotellaceae</taxon>
        <taxon>Segatella</taxon>
    </lineage>
</organism>
<dbReference type="AlphaFoldDB" id="A0AAW9T9S7"/>
<dbReference type="RefSeq" id="WP_153086111.1">
    <property type="nucleotide sequence ID" value="NZ_VZAM01000060.1"/>
</dbReference>
<sequence>MRDISISNICITTNSSDRGKDDAINFNYSPSSLTGSLSSYDSSVLNVSLSDVWLIDIGGNAYEAYRAVQNSFKNVGAWRVAESGFKILGVTSVNFTSCYCNSCLNAGYNLKGTSYSSL</sequence>
<reference evidence="2" key="1">
    <citation type="submission" date="2019-09" db="EMBL/GenBank/DDBJ databases">
        <title>Distinct polysaccharide growth profiles of human intestinal Prevotella copri isolates.</title>
        <authorList>
            <person name="Fehlner-Peach H."/>
            <person name="Magnabosco C."/>
            <person name="Raghavan V."/>
            <person name="Scher J.U."/>
            <person name="Tett A."/>
            <person name="Cox L.M."/>
            <person name="Gottsegen C."/>
            <person name="Watters A."/>
            <person name="Wiltshire- Gordon J.D."/>
            <person name="Segata N."/>
            <person name="Bonneau R."/>
            <person name="Littman D.R."/>
        </authorList>
    </citation>
    <scope>NUCLEOTIDE SEQUENCE [LARGE SCALE GENOMIC DNA]</scope>
    <source>
        <strain evidence="2">iAP146</strain>
    </source>
</reference>